<dbReference type="InterPro" id="IPR036390">
    <property type="entry name" value="WH_DNA-bd_sf"/>
</dbReference>
<evidence type="ECO:0000259" key="5">
    <source>
        <dbReference type="PROSITE" id="PS50949"/>
    </source>
</evidence>
<name>A0A1E5XN56_9HYPH</name>
<accession>A0A1E5XN56</accession>
<dbReference type="Proteomes" id="UP000095463">
    <property type="component" value="Unassembled WGS sequence"/>
</dbReference>
<dbReference type="SUPFAM" id="SSF46785">
    <property type="entry name" value="Winged helix' DNA-binding domain"/>
    <property type="match status" value="1"/>
</dbReference>
<dbReference type="Pfam" id="PF00392">
    <property type="entry name" value="GntR"/>
    <property type="match status" value="1"/>
</dbReference>
<dbReference type="PROSITE" id="PS50949">
    <property type="entry name" value="HTH_GNTR"/>
    <property type="match status" value="1"/>
</dbReference>
<keyword evidence="3" id="KW-0804">Transcription</keyword>
<dbReference type="SMART" id="SM00345">
    <property type="entry name" value="HTH_GNTR"/>
    <property type="match status" value="1"/>
</dbReference>
<dbReference type="InterPro" id="IPR036388">
    <property type="entry name" value="WH-like_DNA-bd_sf"/>
</dbReference>
<evidence type="ECO:0000256" key="2">
    <source>
        <dbReference type="ARBA" id="ARBA00023125"/>
    </source>
</evidence>
<evidence type="ECO:0000313" key="6">
    <source>
        <dbReference type="EMBL" id="OEO30050.1"/>
    </source>
</evidence>
<feature type="domain" description="HTH gntR-type" evidence="5">
    <location>
        <begin position="15"/>
        <end position="83"/>
    </location>
</feature>
<organism evidence="6 7">
    <name type="scientific">Devosia insulae DS-56</name>
    <dbReference type="NCBI Taxonomy" id="1116389"/>
    <lineage>
        <taxon>Bacteria</taxon>
        <taxon>Pseudomonadati</taxon>
        <taxon>Pseudomonadota</taxon>
        <taxon>Alphaproteobacteria</taxon>
        <taxon>Hyphomicrobiales</taxon>
        <taxon>Devosiaceae</taxon>
        <taxon>Devosia</taxon>
    </lineage>
</organism>
<protein>
    <submittedName>
        <fullName evidence="6">GntR family transcriptional regulator</fullName>
    </submittedName>
</protein>
<dbReference type="GO" id="GO:0003677">
    <property type="term" value="F:DNA binding"/>
    <property type="evidence" value="ECO:0007669"/>
    <property type="project" value="UniProtKB-KW"/>
</dbReference>
<keyword evidence="1" id="KW-0805">Transcription regulation</keyword>
<reference evidence="6 7" key="1">
    <citation type="journal article" date="2015" name="Genome Announc.">
        <title>Genome Assemblies of Three Soil-Associated Devosia species: D. insulae, D. limi, and D. soli.</title>
        <authorList>
            <person name="Hassan Y.I."/>
            <person name="Lepp D."/>
            <person name="Zhou T."/>
        </authorList>
    </citation>
    <scope>NUCLEOTIDE SEQUENCE [LARGE SCALE GENOMIC DNA]</scope>
    <source>
        <strain evidence="6 7">DS-56</strain>
    </source>
</reference>
<dbReference type="PANTHER" id="PTHR38445">
    <property type="entry name" value="HTH-TYPE TRANSCRIPTIONAL REPRESSOR YTRA"/>
    <property type="match status" value="1"/>
</dbReference>
<evidence type="ECO:0000256" key="3">
    <source>
        <dbReference type="ARBA" id="ARBA00023163"/>
    </source>
</evidence>
<comment type="caution">
    <text evidence="6">The sequence shown here is derived from an EMBL/GenBank/DDBJ whole genome shotgun (WGS) entry which is preliminary data.</text>
</comment>
<dbReference type="PANTHER" id="PTHR38445:SF7">
    <property type="entry name" value="GNTR-FAMILY TRANSCRIPTIONAL REGULATOR"/>
    <property type="match status" value="1"/>
</dbReference>
<dbReference type="InterPro" id="IPR000524">
    <property type="entry name" value="Tscrpt_reg_HTH_GntR"/>
</dbReference>
<proteinExistence type="predicted"/>
<keyword evidence="7" id="KW-1185">Reference proteome</keyword>
<sequence>MFSIDANSIDKSLPVPVGTQLYGLLSYALSFGGIAHGTRLQSVRQLAAELGIAPMTVAQVYQRLRDAGLVEMKHGLGAFAVSDMKKHGVDNLPVSSLRADIEVLIGKAEKLGISTLTLNSMINAQSLLRRPKAGLKIVFVAIFEGPGRDYVAQLKPVLATNDQVQLVTLDSLRVTEELRRISTEADIVLTFLHREAEVQALIPEARVLGLRFIPSVRTRQALAGLDPRTRIAAVTYFEEYIAIMRPSVREFAPHVSDIRVTWLSSPDLGEVIAQCDAVIFASGADHVADLVQPGVPCFEYRHAPDPGALEGVLVPHLADLRRSKIAGNETGPESDIPERGVAEG</sequence>
<keyword evidence="2" id="KW-0238">DNA-binding</keyword>
<dbReference type="RefSeq" id="WP_069910744.1">
    <property type="nucleotide sequence ID" value="NZ_LAJE02000236.1"/>
</dbReference>
<evidence type="ECO:0000256" key="4">
    <source>
        <dbReference type="SAM" id="MobiDB-lite"/>
    </source>
</evidence>
<evidence type="ECO:0000313" key="7">
    <source>
        <dbReference type="Proteomes" id="UP000095463"/>
    </source>
</evidence>
<dbReference type="GO" id="GO:0003700">
    <property type="term" value="F:DNA-binding transcription factor activity"/>
    <property type="evidence" value="ECO:0007669"/>
    <property type="project" value="InterPro"/>
</dbReference>
<dbReference type="Gene3D" id="1.10.10.10">
    <property type="entry name" value="Winged helix-like DNA-binding domain superfamily/Winged helix DNA-binding domain"/>
    <property type="match status" value="1"/>
</dbReference>
<dbReference type="OrthoDB" id="7173258at2"/>
<dbReference type="EMBL" id="LAJE02000236">
    <property type="protein sequence ID" value="OEO30050.1"/>
    <property type="molecule type" value="Genomic_DNA"/>
</dbReference>
<dbReference type="CDD" id="cd07377">
    <property type="entry name" value="WHTH_GntR"/>
    <property type="match status" value="1"/>
</dbReference>
<feature type="region of interest" description="Disordered" evidence="4">
    <location>
        <begin position="324"/>
        <end position="344"/>
    </location>
</feature>
<gene>
    <name evidence="6" type="ORF">VW23_023245</name>
</gene>
<dbReference type="AlphaFoldDB" id="A0A1E5XN56"/>
<evidence type="ECO:0000256" key="1">
    <source>
        <dbReference type="ARBA" id="ARBA00023015"/>
    </source>
</evidence>